<evidence type="ECO:0000256" key="1">
    <source>
        <dbReference type="ARBA" id="ARBA00006484"/>
    </source>
</evidence>
<evidence type="ECO:0000313" key="3">
    <source>
        <dbReference type="Proteomes" id="UP000887540"/>
    </source>
</evidence>
<dbReference type="InterPro" id="IPR036291">
    <property type="entry name" value="NAD(P)-bd_dom_sf"/>
</dbReference>
<dbReference type="SUPFAM" id="SSF51735">
    <property type="entry name" value="NAD(P)-binding Rossmann-fold domains"/>
    <property type="match status" value="1"/>
</dbReference>
<keyword evidence="3" id="KW-1185">Reference proteome</keyword>
<dbReference type="PANTHER" id="PTHR24322">
    <property type="entry name" value="PKSB"/>
    <property type="match status" value="1"/>
</dbReference>
<dbReference type="PRINTS" id="PR00081">
    <property type="entry name" value="GDHRDH"/>
</dbReference>
<dbReference type="GO" id="GO:0016616">
    <property type="term" value="F:oxidoreductase activity, acting on the CH-OH group of donors, NAD or NADP as acceptor"/>
    <property type="evidence" value="ECO:0007669"/>
    <property type="project" value="TreeGrafter"/>
</dbReference>
<organism evidence="3 4">
    <name type="scientific">Acrobeloides nanus</name>
    <dbReference type="NCBI Taxonomy" id="290746"/>
    <lineage>
        <taxon>Eukaryota</taxon>
        <taxon>Metazoa</taxon>
        <taxon>Ecdysozoa</taxon>
        <taxon>Nematoda</taxon>
        <taxon>Chromadorea</taxon>
        <taxon>Rhabditida</taxon>
        <taxon>Tylenchina</taxon>
        <taxon>Cephalobomorpha</taxon>
        <taxon>Cephaloboidea</taxon>
        <taxon>Cephalobidae</taxon>
        <taxon>Acrobeloides</taxon>
    </lineage>
</organism>
<dbReference type="Gene3D" id="3.40.50.720">
    <property type="entry name" value="NAD(P)-binding Rossmann-like Domain"/>
    <property type="match status" value="1"/>
</dbReference>
<dbReference type="Pfam" id="PF00106">
    <property type="entry name" value="adh_short"/>
    <property type="match status" value="1"/>
</dbReference>
<dbReference type="GO" id="GO:0005811">
    <property type="term" value="C:lipid droplet"/>
    <property type="evidence" value="ECO:0007669"/>
    <property type="project" value="TreeGrafter"/>
</dbReference>
<evidence type="ECO:0000313" key="4">
    <source>
        <dbReference type="WBParaSite" id="ACRNAN_scaffold18411.g28150.t1"/>
    </source>
</evidence>
<keyword evidence="2" id="KW-0560">Oxidoreductase</keyword>
<comment type="similarity">
    <text evidence="1">Belongs to the short-chain dehydrogenases/reductases (SDR) family.</text>
</comment>
<reference evidence="4" key="1">
    <citation type="submission" date="2022-11" db="UniProtKB">
        <authorList>
            <consortium name="WormBaseParasite"/>
        </authorList>
    </citation>
    <scope>IDENTIFICATION</scope>
</reference>
<dbReference type="AlphaFoldDB" id="A0A914D4Q6"/>
<evidence type="ECO:0000256" key="2">
    <source>
        <dbReference type="ARBA" id="ARBA00023002"/>
    </source>
</evidence>
<accession>A0A914D4Q6</accession>
<proteinExistence type="inferred from homology"/>
<sequence>MKRKCVRGKTVAITGGGSGIGQRLAEIFAIELGANVAILDIDQNKAENVASSIREKDGAGQVKAWRCDVSDDDSVLACAKDIRSCLGEVDIVICNAAILYFGHTLELDTPSLQRAFDVNVMGTLN</sequence>
<dbReference type="InterPro" id="IPR002347">
    <property type="entry name" value="SDR_fam"/>
</dbReference>
<protein>
    <submittedName>
        <fullName evidence="4">Uncharacterized protein</fullName>
    </submittedName>
</protein>
<dbReference type="Proteomes" id="UP000887540">
    <property type="component" value="Unplaced"/>
</dbReference>
<dbReference type="WBParaSite" id="ACRNAN_scaffold18411.g28150.t1">
    <property type="protein sequence ID" value="ACRNAN_scaffold18411.g28150.t1"/>
    <property type="gene ID" value="ACRNAN_scaffold18411.g28150"/>
</dbReference>
<dbReference type="PANTHER" id="PTHR24322:SF736">
    <property type="entry name" value="RETINOL DEHYDROGENASE 10"/>
    <property type="match status" value="1"/>
</dbReference>
<name>A0A914D4Q6_9BILA</name>